<dbReference type="AlphaFoldDB" id="A0ABD5U4X2"/>
<keyword evidence="3" id="KW-0865">Zymogen</keyword>
<evidence type="ECO:0000256" key="5">
    <source>
        <dbReference type="SAM" id="MobiDB-lite"/>
    </source>
</evidence>
<dbReference type="Pfam" id="PF01019">
    <property type="entry name" value="G_glu_transpept"/>
    <property type="match status" value="1"/>
</dbReference>
<dbReference type="InterPro" id="IPR006311">
    <property type="entry name" value="TAT_signal"/>
</dbReference>
<dbReference type="PANTHER" id="PTHR43199">
    <property type="entry name" value="GLUTATHIONE HYDROLASE"/>
    <property type="match status" value="1"/>
</dbReference>
<name>A0ABD5U4X2_9EURY</name>
<feature type="compositionally biased region" description="Basic and acidic residues" evidence="5">
    <location>
        <begin position="7"/>
        <end position="17"/>
    </location>
</feature>
<dbReference type="PANTHER" id="PTHR43199:SF1">
    <property type="entry name" value="GLUTATHIONE HYDROLASE PROENZYME"/>
    <property type="match status" value="1"/>
</dbReference>
<dbReference type="Proteomes" id="UP001596406">
    <property type="component" value="Unassembled WGS sequence"/>
</dbReference>
<proteinExistence type="predicted"/>
<dbReference type="InterPro" id="IPR043138">
    <property type="entry name" value="GGT_lsub"/>
</dbReference>
<dbReference type="EC" id="2.3.2.2" evidence="6"/>
<dbReference type="InterPro" id="IPR051792">
    <property type="entry name" value="GGT_bact"/>
</dbReference>
<reference evidence="6 7" key="1">
    <citation type="journal article" date="2019" name="Int. J. Syst. Evol. Microbiol.">
        <title>The Global Catalogue of Microorganisms (GCM) 10K type strain sequencing project: providing services to taxonomists for standard genome sequencing and annotation.</title>
        <authorList>
            <consortium name="The Broad Institute Genomics Platform"/>
            <consortium name="The Broad Institute Genome Sequencing Center for Infectious Disease"/>
            <person name="Wu L."/>
            <person name="Ma J."/>
        </authorList>
    </citation>
    <scope>NUCLEOTIDE SEQUENCE [LARGE SCALE GENOMIC DNA]</scope>
    <source>
        <strain evidence="6 7">PSRA2</strain>
    </source>
</reference>
<organism evidence="6 7">
    <name type="scientific">Halomarina ordinaria</name>
    <dbReference type="NCBI Taxonomy" id="3033939"/>
    <lineage>
        <taxon>Archaea</taxon>
        <taxon>Methanobacteriati</taxon>
        <taxon>Methanobacteriota</taxon>
        <taxon>Stenosarchaea group</taxon>
        <taxon>Halobacteria</taxon>
        <taxon>Halobacteriales</taxon>
        <taxon>Natronomonadaceae</taxon>
        <taxon>Halomarina</taxon>
    </lineage>
</organism>
<feature type="region of interest" description="Disordered" evidence="5">
    <location>
        <begin position="399"/>
        <end position="443"/>
    </location>
</feature>
<dbReference type="PRINTS" id="PR01210">
    <property type="entry name" value="GGTRANSPTASE"/>
</dbReference>
<dbReference type="GO" id="GO:0016787">
    <property type="term" value="F:hydrolase activity"/>
    <property type="evidence" value="ECO:0007669"/>
    <property type="project" value="UniProtKB-KW"/>
</dbReference>
<keyword evidence="4 6" id="KW-0012">Acyltransferase</keyword>
<dbReference type="NCBIfam" id="TIGR00066">
    <property type="entry name" value="g_glut_trans"/>
    <property type="match status" value="1"/>
</dbReference>
<evidence type="ECO:0000313" key="6">
    <source>
        <dbReference type="EMBL" id="MFC6835401.1"/>
    </source>
</evidence>
<dbReference type="GO" id="GO:0103068">
    <property type="term" value="F:leukotriene C4 gamma-glutamyl transferase activity"/>
    <property type="evidence" value="ECO:0007669"/>
    <property type="project" value="UniProtKB-EC"/>
</dbReference>
<dbReference type="PROSITE" id="PS51318">
    <property type="entry name" value="TAT"/>
    <property type="match status" value="1"/>
</dbReference>
<feature type="region of interest" description="Disordered" evidence="5">
    <location>
        <begin position="1"/>
        <end position="32"/>
    </location>
</feature>
<keyword evidence="1 6" id="KW-0808">Transferase</keyword>
<dbReference type="InterPro" id="IPR000101">
    <property type="entry name" value="GGT_peptidase"/>
</dbReference>
<evidence type="ECO:0000256" key="1">
    <source>
        <dbReference type="ARBA" id="ARBA00022679"/>
    </source>
</evidence>
<evidence type="ECO:0000256" key="3">
    <source>
        <dbReference type="ARBA" id="ARBA00023145"/>
    </source>
</evidence>
<dbReference type="RefSeq" id="WP_304447102.1">
    <property type="nucleotide sequence ID" value="NZ_JARRAH010000001.1"/>
</dbReference>
<accession>A0ABD5U4X2</accession>
<dbReference type="InterPro" id="IPR043137">
    <property type="entry name" value="GGT_ssub_C"/>
</dbReference>
<dbReference type="SUPFAM" id="SSF56235">
    <property type="entry name" value="N-terminal nucleophile aminohydrolases (Ntn hydrolases)"/>
    <property type="match status" value="1"/>
</dbReference>
<dbReference type="InterPro" id="IPR029055">
    <property type="entry name" value="Ntn_hydrolases_N"/>
</dbReference>
<evidence type="ECO:0000256" key="4">
    <source>
        <dbReference type="ARBA" id="ARBA00023315"/>
    </source>
</evidence>
<dbReference type="EMBL" id="JBHSXM010000001">
    <property type="protein sequence ID" value="MFC6835401.1"/>
    <property type="molecule type" value="Genomic_DNA"/>
</dbReference>
<dbReference type="Gene3D" id="3.60.20.40">
    <property type="match status" value="1"/>
</dbReference>
<dbReference type="Gene3D" id="1.10.246.130">
    <property type="match status" value="1"/>
</dbReference>
<evidence type="ECO:0000313" key="7">
    <source>
        <dbReference type="Proteomes" id="UP001596406"/>
    </source>
</evidence>
<protein>
    <submittedName>
        <fullName evidence="6">Gamma-glutamyltransferase</fullName>
        <ecNumber evidence="6">2.3.2.2</ecNumber>
    </submittedName>
</protein>
<gene>
    <name evidence="6" type="primary">ggt</name>
    <name evidence="6" type="ORF">ACFQHK_02635</name>
</gene>
<evidence type="ECO:0000256" key="2">
    <source>
        <dbReference type="ARBA" id="ARBA00022801"/>
    </source>
</evidence>
<keyword evidence="2" id="KW-0378">Hydrolase</keyword>
<sequence>MPTQDESEARSERRQADEPTADGPRTDGGTRRRTFLKGSAAALGATALPAGAAAATGRDRPTPADVPVARSEEGMVSSLHPQATAAGAEVLRSGGNAIDAAVAVQFALNVVQPHTCGIGGGGFMVVYVAEEDELYAVDNRERAPFGADPEMFLDDDGEALPFQERRTSGNSVGVPGTLRAADVALKRYGTMDLAPLVEPAIGLAGEDGPDVHVDAPLAEAIAGNAEVFNDAASEVFAPDGHPLEEGDTLVQPDLAHTFRTIRDEGIGPFYKGDIATALAETVQEAGGTMTPADLARYNVTIDHPEYAEFRDVTVRTQSLPSSGGLTIGQILKLVEPFDLGERGRYSPETYEILLEAFGLAFADRGAYMGDKAFVDAPWQGLFDEEYLETRRAHISPDRHALDTLEPGNPWDYQPGEPYRVTPVGPTGERGPTRDSGQTTHFTTADSEGNLVSWTSTIEQFFGSGLMVPEYGFMLNNEITDFDAVPGGPNEVQPWKRPLSSTSPTIVFRDGKPLMTVGSPGGPTIITTVAQVLLNVVEFGLGLRQAIAAPRVYKAAGDTILYEAGLPRGTRTVLSRAGFEFADEATRLGNVQVIYVDPDSGEYVGVADPRREGAVEGI</sequence>
<keyword evidence="7" id="KW-1185">Reference proteome</keyword>
<comment type="caution">
    <text evidence="6">The sequence shown here is derived from an EMBL/GenBank/DDBJ whole genome shotgun (WGS) entry which is preliminary data.</text>
</comment>
<feature type="compositionally biased region" description="Polar residues" evidence="5">
    <location>
        <begin position="434"/>
        <end position="443"/>
    </location>
</feature>